<dbReference type="PANTHER" id="PTHR38113:SF1">
    <property type="entry name" value="DUF2293 DOMAIN-CONTAINING PROTEIN"/>
    <property type="match status" value="1"/>
</dbReference>
<dbReference type="AlphaFoldDB" id="A0A6H0Y5S3"/>
<dbReference type="OrthoDB" id="5288828at2759"/>
<evidence type="ECO:0000313" key="3">
    <source>
        <dbReference type="EMBL" id="QIX02188.1"/>
    </source>
</evidence>
<proteinExistence type="predicted"/>
<dbReference type="InterPro" id="IPR018744">
    <property type="entry name" value="DUF2293"/>
</dbReference>
<dbReference type="Pfam" id="PF10056">
    <property type="entry name" value="DUF2293"/>
    <property type="match status" value="1"/>
</dbReference>
<reference evidence="3 4" key="1">
    <citation type="journal article" date="2016" name="Sci. Rep.">
        <title>Peltaster fructicola genome reveals evolution from an invasive phytopathogen to an ectophytic parasite.</title>
        <authorList>
            <person name="Xu C."/>
            <person name="Chen H."/>
            <person name="Gleason M.L."/>
            <person name="Xu J.R."/>
            <person name="Liu H."/>
            <person name="Zhang R."/>
            <person name="Sun G."/>
        </authorList>
    </citation>
    <scope>NUCLEOTIDE SEQUENCE [LARGE SCALE GENOMIC DNA]</scope>
    <source>
        <strain evidence="3 4">LNHT1506</strain>
    </source>
</reference>
<feature type="region of interest" description="Disordered" evidence="1">
    <location>
        <begin position="1"/>
        <end position="33"/>
    </location>
</feature>
<keyword evidence="4" id="KW-1185">Reference proteome</keyword>
<feature type="compositionally biased region" description="Polar residues" evidence="1">
    <location>
        <begin position="1"/>
        <end position="20"/>
    </location>
</feature>
<dbReference type="PANTHER" id="PTHR38113">
    <property type="match status" value="1"/>
</dbReference>
<evidence type="ECO:0000313" key="4">
    <source>
        <dbReference type="Proteomes" id="UP000503462"/>
    </source>
</evidence>
<feature type="region of interest" description="Disordered" evidence="1">
    <location>
        <begin position="481"/>
        <end position="500"/>
    </location>
</feature>
<gene>
    <name evidence="3" type="ORF">AMS68_007705</name>
</gene>
<dbReference type="Proteomes" id="UP000503462">
    <property type="component" value="Chromosome 5"/>
</dbReference>
<organism evidence="3 4">
    <name type="scientific">Peltaster fructicola</name>
    <dbReference type="NCBI Taxonomy" id="286661"/>
    <lineage>
        <taxon>Eukaryota</taxon>
        <taxon>Fungi</taxon>
        <taxon>Dikarya</taxon>
        <taxon>Ascomycota</taxon>
        <taxon>Pezizomycotina</taxon>
        <taxon>Dothideomycetes</taxon>
        <taxon>Dothideomycetes incertae sedis</taxon>
        <taxon>Peltaster</taxon>
    </lineage>
</organism>
<feature type="compositionally biased region" description="Low complexity" evidence="1">
    <location>
        <begin position="481"/>
        <end position="490"/>
    </location>
</feature>
<name>A0A6H0Y5S3_9PEZI</name>
<accession>A0A6H0Y5S3</accession>
<protein>
    <recommendedName>
        <fullName evidence="2">DUF2293 domain-containing protein</fullName>
    </recommendedName>
</protein>
<feature type="domain" description="DUF2293" evidence="2">
    <location>
        <begin position="173"/>
        <end position="256"/>
    </location>
</feature>
<dbReference type="EMBL" id="CP051143">
    <property type="protein sequence ID" value="QIX02188.1"/>
    <property type="molecule type" value="Genomic_DNA"/>
</dbReference>
<evidence type="ECO:0000259" key="2">
    <source>
        <dbReference type="Pfam" id="PF10056"/>
    </source>
</evidence>
<sequence length="559" mass="62330">MTSGHGSTATGSKFAQSNLRDITKRREKPYKTEQATVLGKKKKLETRVSYTAAPPGYVFLPLGTPDLAECCKEISRQQGYPVNIVNAKPANKTVMDPGKISHHIQRIGYHFRNEAVEQACTQLRYVIYNGRFISEQELQQRSSQSFIAQLMARHNLHPTAEVTKESPEKVSAAIKELFPRIPDKDLHEIVHHAWADGSDRVGTAADIDLSRRVQLAVIARIRHNYTDYDRLLKAFGWQYARREIESDCLKKLIEWRGEQEDGEDDGLEEIVLKTIVLDDDDAPRLRHSALRRDLTPGTGPGDASDTSIEIVHRPAIADDLRAEDPSEQHHGYLYSRGQARINAERSNVARAKLDAVRGQMRAQEARPPALPPSEIVTRINIDDRNGPPQEIIVNGVVMKRASSQSVPMQQQQQQHPVPLPLPPAPYAYSQPIHGRQDIPMPSIETAKLAYPPTASDYRSSSILAPSPRHGQPALLQYIHAQPTQSQPPQQRRFAGEGLPLPPKPGQPWQPRFPFTTVSNPPMSVPPSSMPPFTWAGAPLPPIPSAQPTGLFMPKIIHTL</sequence>
<evidence type="ECO:0000256" key="1">
    <source>
        <dbReference type="SAM" id="MobiDB-lite"/>
    </source>
</evidence>